<name>A0ABY7EWA3_MYAAR</name>
<evidence type="ECO:0000313" key="1">
    <source>
        <dbReference type="EMBL" id="WAR13570.1"/>
    </source>
</evidence>
<protein>
    <recommendedName>
        <fullName evidence="3">Tesmin/TSO1-like CXC domain-containing protein</fullName>
    </recommendedName>
</protein>
<dbReference type="Proteomes" id="UP001164746">
    <property type="component" value="Chromosome 8"/>
</dbReference>
<dbReference type="EMBL" id="CP111019">
    <property type="protein sequence ID" value="WAR13570.1"/>
    <property type="molecule type" value="Genomic_DNA"/>
</dbReference>
<proteinExistence type="predicted"/>
<dbReference type="PANTHER" id="PTHR46704:SF1">
    <property type="entry name" value="TELOMERE LENGTH REGULATION PROTEIN TEL2 HOMOLOG"/>
    <property type="match status" value="1"/>
</dbReference>
<sequence length="1075" mass="119399">MQITPFNKSWNIFGCEIIISELDGKPNVISFKGTADSILHSFHRNSSKAGTESEKNAVIKTAAKLIMKDIKDMQFSKEIYPSADEMMTIETNKKYVPSSLMLFLEHLVSSKNADTKTIAIGQSIVQSAIPRGVILGLGVQMHHHFGSKFVDTLNSLGISSSYTEVQKYEAAAATNWSIEIEKEQTDQAIQFVADNLMVTFHGMGIIATITPGVKSSRVIPRIASTTEDLLSVGKINVTFYSPLINNFGTLTFQSLNEVNDVIDQTQNLEQLVDISRPLKTQCPSWSGFMQTTQTGRHPGKSTVLFLPMIDLNPSDLTCIYSTLDFVATQAKKLSVSPIVIFDQPLYWKAVQMVMNEPENSTIKAMVIRLGGFHIQMSFLGCIGHLMQNSGLQELIETVYAPNTVTHMLSGKAVSRAVRGHILVDSALKSFLVERVFPLASQNENSDFSSESMQCLLARYSCWVLSSKVISRIKQNSTTLASDRKLGTSLDDNERDAAILCSCWPSLISKIRMVIEQALMRSVKSAGGLTRDREMLEIQRVQWLLSMPACSDVNTAIQEYTGQRYETSDQHKDTQSSRVAQDIKDTDTFLTFLKLRSPLSEESKLRNIETGTVGEENVNVDTAKRIGEAILKEMEGKTVASHSFKRSSKAVTLGTKNAVKIGDEEIYVDPQLLFQRLLTVSDASLDNPFEVFKYELSAVPAALFDSSGLMREAQKPSLANAIWELGVCGGEILTENVMYVLDGGSLLHRIPWKHGDTFQEICQSYIRLVHKHYGCANIIFDGYRGQPTTKDQTHQRRSKGITGTKVFFEENTSFKTKKELFLSNTENKQNFINMLSAHLSQSGCHTSHAEADADLLIVKTAIRAAEHSQVVVIGEDTDLLVLLCFYANSDANNIFFTSASKASFKGKKIWDLHPQDHSCAWGRSAKTARCDTTSRLYGIGKGATLKKTVSDEKIRNHAIQTKKSAVLVQSLPPTSNAAKYHSYRVYLQVQTWIGRDISPTDWGWTMNGDKLVPVKTSLPAAPERLLKMIRCCCRQKCDSKRCTCRKHGLCCTAACGECHGLSCSNKGELFDETEQD</sequence>
<keyword evidence="2" id="KW-1185">Reference proteome</keyword>
<dbReference type="PANTHER" id="PTHR46704">
    <property type="entry name" value="CXC DOMAIN-CONTAINING PROTEIN-RELATED"/>
    <property type="match status" value="1"/>
</dbReference>
<organism evidence="1 2">
    <name type="scientific">Mya arenaria</name>
    <name type="common">Soft-shell clam</name>
    <dbReference type="NCBI Taxonomy" id="6604"/>
    <lineage>
        <taxon>Eukaryota</taxon>
        <taxon>Metazoa</taxon>
        <taxon>Spiralia</taxon>
        <taxon>Lophotrochozoa</taxon>
        <taxon>Mollusca</taxon>
        <taxon>Bivalvia</taxon>
        <taxon>Autobranchia</taxon>
        <taxon>Heteroconchia</taxon>
        <taxon>Euheterodonta</taxon>
        <taxon>Imparidentia</taxon>
        <taxon>Neoheterodontei</taxon>
        <taxon>Myida</taxon>
        <taxon>Myoidea</taxon>
        <taxon>Myidae</taxon>
        <taxon>Mya</taxon>
    </lineage>
</organism>
<evidence type="ECO:0008006" key="3">
    <source>
        <dbReference type="Google" id="ProtNLM"/>
    </source>
</evidence>
<gene>
    <name evidence="1" type="ORF">MAR_027750</name>
</gene>
<evidence type="ECO:0000313" key="2">
    <source>
        <dbReference type="Proteomes" id="UP001164746"/>
    </source>
</evidence>
<reference evidence="1" key="1">
    <citation type="submission" date="2022-11" db="EMBL/GenBank/DDBJ databases">
        <title>Centuries of genome instability and evolution in soft-shell clam transmissible cancer (bioRxiv).</title>
        <authorList>
            <person name="Hart S.F.M."/>
            <person name="Yonemitsu M.A."/>
            <person name="Giersch R.M."/>
            <person name="Beal B.F."/>
            <person name="Arriagada G."/>
            <person name="Davis B.W."/>
            <person name="Ostrander E.A."/>
            <person name="Goff S.P."/>
            <person name="Metzger M.J."/>
        </authorList>
    </citation>
    <scope>NUCLEOTIDE SEQUENCE</scope>
    <source>
        <strain evidence="1">MELC-2E11</strain>
        <tissue evidence="1">Siphon/mantle</tissue>
    </source>
</reference>
<accession>A0ABY7EWA3</accession>